<feature type="transmembrane region" description="Helical" evidence="1">
    <location>
        <begin position="12"/>
        <end position="30"/>
    </location>
</feature>
<feature type="transmembrane region" description="Helical" evidence="1">
    <location>
        <begin position="64"/>
        <end position="82"/>
    </location>
</feature>
<feature type="transmembrane region" description="Helical" evidence="1">
    <location>
        <begin position="36"/>
        <end position="52"/>
    </location>
</feature>
<evidence type="ECO:0000313" key="3">
    <source>
        <dbReference type="Proteomes" id="UP000240987"/>
    </source>
</evidence>
<comment type="caution">
    <text evidence="2">The sequence shown here is derived from an EMBL/GenBank/DDBJ whole genome shotgun (WGS) entry which is preliminary data.</text>
</comment>
<keyword evidence="1" id="KW-0812">Transmembrane</keyword>
<keyword evidence="1" id="KW-1133">Transmembrane helix</keyword>
<feature type="transmembrane region" description="Helical" evidence="1">
    <location>
        <begin position="88"/>
        <end position="106"/>
    </location>
</feature>
<evidence type="ECO:0000313" key="2">
    <source>
        <dbReference type="EMBL" id="PSU41897.1"/>
    </source>
</evidence>
<sequence>MQSVSTSNNPALIWQGGFAVLAMTLQWLAYDQSVTAVRDIIIVLVLGHVMVFGIKQRNRARNRIAKPIPTPLLLCGITMALLLTPPPWLSGLASACCFLSFIGISLQKPQRRGQTITPGIEGKNQ</sequence>
<reference evidence="2 3" key="1">
    <citation type="submission" date="2018-01" db="EMBL/GenBank/DDBJ databases">
        <title>Whole genome sequencing of Histamine producing bacteria.</title>
        <authorList>
            <person name="Butler K."/>
        </authorList>
    </citation>
    <scope>NUCLEOTIDE SEQUENCE [LARGE SCALE GENOMIC DNA]</scope>
    <source>
        <strain evidence="2 3">JCM 12947</strain>
    </source>
</reference>
<keyword evidence="1" id="KW-0472">Membrane</keyword>
<accession>A0A2T3J5U6</accession>
<gene>
    <name evidence="2" type="ORF">C9J12_29335</name>
</gene>
<name>A0A2T3J5U6_9GAMM</name>
<proteinExistence type="predicted"/>
<keyword evidence="3" id="KW-1185">Reference proteome</keyword>
<organism evidence="2 3">
    <name type="scientific">Photobacterium frigidiphilum</name>
    <dbReference type="NCBI Taxonomy" id="264736"/>
    <lineage>
        <taxon>Bacteria</taxon>
        <taxon>Pseudomonadati</taxon>
        <taxon>Pseudomonadota</taxon>
        <taxon>Gammaproteobacteria</taxon>
        <taxon>Vibrionales</taxon>
        <taxon>Vibrionaceae</taxon>
        <taxon>Photobacterium</taxon>
    </lineage>
</organism>
<dbReference type="RefSeq" id="WP_107246889.1">
    <property type="nucleotide sequence ID" value="NZ_PYMJ01000075.1"/>
</dbReference>
<dbReference type="Proteomes" id="UP000240987">
    <property type="component" value="Unassembled WGS sequence"/>
</dbReference>
<evidence type="ECO:0000256" key="1">
    <source>
        <dbReference type="SAM" id="Phobius"/>
    </source>
</evidence>
<dbReference type="AlphaFoldDB" id="A0A2T3J5U6"/>
<dbReference type="EMBL" id="PYMJ01000075">
    <property type="protein sequence ID" value="PSU41897.1"/>
    <property type="molecule type" value="Genomic_DNA"/>
</dbReference>
<protein>
    <submittedName>
        <fullName evidence="2">Uncharacterized protein</fullName>
    </submittedName>
</protein>